<dbReference type="PANTHER" id="PTHR45953">
    <property type="entry name" value="IDURONATE 2-SULFATASE"/>
    <property type="match status" value="1"/>
</dbReference>
<keyword evidence="2" id="KW-0378">Hydrolase</keyword>
<dbReference type="GO" id="GO:0005737">
    <property type="term" value="C:cytoplasm"/>
    <property type="evidence" value="ECO:0007669"/>
    <property type="project" value="TreeGrafter"/>
</dbReference>
<dbReference type="CDD" id="cd16028">
    <property type="entry name" value="PMH"/>
    <property type="match status" value="1"/>
</dbReference>
<dbReference type="EMBL" id="FNTI01000001">
    <property type="protein sequence ID" value="SEB98918.1"/>
    <property type="molecule type" value="Genomic_DNA"/>
</dbReference>
<reference evidence="4 5" key="1">
    <citation type="submission" date="2016-10" db="EMBL/GenBank/DDBJ databases">
        <authorList>
            <person name="de Groot N.N."/>
        </authorList>
    </citation>
    <scope>NUCLEOTIDE SEQUENCE [LARGE SCALE GENOMIC DNA]</scope>
    <source>
        <strain evidence="4 5">GAS522</strain>
    </source>
</reference>
<dbReference type="Pfam" id="PF00884">
    <property type="entry name" value="Sulfatase"/>
    <property type="match status" value="2"/>
</dbReference>
<proteinExistence type="predicted"/>
<feature type="domain" description="Sulfatase N-terminal" evidence="3">
    <location>
        <begin position="156"/>
        <end position="390"/>
    </location>
</feature>
<keyword evidence="1" id="KW-0479">Metal-binding</keyword>
<feature type="domain" description="Sulfatase N-terminal" evidence="3">
    <location>
        <begin position="9"/>
        <end position="110"/>
    </location>
</feature>
<sequence>MPPSQKPAKNVLWIMCDQLRYDYLGCTGHPVLKTPNIDAMAKRGVLFSNAYVQSPICGPSRMSFYTGRYMRSHGSHWNGWPLRVGEPTLGDHLKKIGVRNVLVGKTHMAPDLEGLKNLGIAPSSIIGVHVSECGFEPYERDDGLHPTGRPRPAYDDYLRRQGYNADNPWEHWANSGADAEGALQNGWLLVHADKAARVPEEHSETPYMTRRAMGFIAEAEDDGRPWCLHLSYIKPHWPYIAPEPYASMYAASDVQPAIRSEIERDNAHPVFAAYMNMRYSKNMSRDEAREKVIPTYMGLIKQIDDQMGVLMQFLAARGLLDTTMIVFTSDHGDYLGDHWMGEKDLFHEQSAKIPLIVIDPSAQADSTRGTVCDALVEGIDLAPTFIDYFGSKPPDHILEGRSLLPLLQGKQPADWRKVVFSEYDYAMQDVRVMLGQPIERCRLFMVFDGRWKFIHASGFRPMLYDLESDPEEFRDRGADPSCADVVARLQAELFDWALHPKGHITTSNEKIANYANQQLQVKNGVLIGIWDETELGAIREKIGVKP</sequence>
<protein>
    <submittedName>
        <fullName evidence="4">Arylsulfatase A</fullName>
    </submittedName>
</protein>
<dbReference type="InterPro" id="IPR000917">
    <property type="entry name" value="Sulfatase_N"/>
</dbReference>
<dbReference type="GO" id="GO:0046872">
    <property type="term" value="F:metal ion binding"/>
    <property type="evidence" value="ECO:0007669"/>
    <property type="project" value="UniProtKB-KW"/>
</dbReference>
<dbReference type="OrthoDB" id="9795675at2"/>
<dbReference type="FunFam" id="3.40.720.10:FF:000062">
    <property type="entry name" value="Probable sulfatase"/>
    <property type="match status" value="1"/>
</dbReference>
<gene>
    <name evidence="4" type="ORF">SAMN05444171_0399</name>
</gene>
<evidence type="ECO:0000313" key="5">
    <source>
        <dbReference type="Proteomes" id="UP000183208"/>
    </source>
</evidence>
<dbReference type="Proteomes" id="UP000183208">
    <property type="component" value="Unassembled WGS sequence"/>
</dbReference>
<evidence type="ECO:0000259" key="3">
    <source>
        <dbReference type="Pfam" id="PF00884"/>
    </source>
</evidence>
<organism evidence="4 5">
    <name type="scientific">Bradyrhizobium lablabi</name>
    <dbReference type="NCBI Taxonomy" id="722472"/>
    <lineage>
        <taxon>Bacteria</taxon>
        <taxon>Pseudomonadati</taxon>
        <taxon>Pseudomonadota</taxon>
        <taxon>Alphaproteobacteria</taxon>
        <taxon>Hyphomicrobiales</taxon>
        <taxon>Nitrobacteraceae</taxon>
        <taxon>Bradyrhizobium</taxon>
    </lineage>
</organism>
<accession>A0A1M7KNF9</accession>
<dbReference type="SUPFAM" id="SSF53649">
    <property type="entry name" value="Alkaline phosphatase-like"/>
    <property type="match status" value="1"/>
</dbReference>
<dbReference type="RefSeq" id="WP_074814869.1">
    <property type="nucleotide sequence ID" value="NZ_FNTI01000001.1"/>
</dbReference>
<dbReference type="GO" id="GO:0008484">
    <property type="term" value="F:sulfuric ester hydrolase activity"/>
    <property type="evidence" value="ECO:0007669"/>
    <property type="project" value="TreeGrafter"/>
</dbReference>
<dbReference type="PANTHER" id="PTHR45953:SF1">
    <property type="entry name" value="IDURONATE 2-SULFATASE"/>
    <property type="match status" value="1"/>
</dbReference>
<evidence type="ECO:0000256" key="1">
    <source>
        <dbReference type="ARBA" id="ARBA00022723"/>
    </source>
</evidence>
<evidence type="ECO:0000313" key="4">
    <source>
        <dbReference type="EMBL" id="SEB98918.1"/>
    </source>
</evidence>
<dbReference type="AlphaFoldDB" id="A0A1M7KNF9"/>
<name>A0A1M7KNF9_9BRAD</name>
<dbReference type="Gene3D" id="3.40.720.10">
    <property type="entry name" value="Alkaline Phosphatase, subunit A"/>
    <property type="match status" value="1"/>
</dbReference>
<evidence type="ECO:0000256" key="2">
    <source>
        <dbReference type="ARBA" id="ARBA00022801"/>
    </source>
</evidence>
<dbReference type="InterPro" id="IPR017850">
    <property type="entry name" value="Alkaline_phosphatase_core_sf"/>
</dbReference>